<dbReference type="InterPro" id="IPR001781">
    <property type="entry name" value="Znf_LIM"/>
</dbReference>
<dbReference type="SMART" id="SM00132">
    <property type="entry name" value="LIM"/>
    <property type="match status" value="3"/>
</dbReference>
<comment type="caution">
    <text evidence="10">The sequence shown here is derived from an EMBL/GenBank/DDBJ whole genome shotgun (WGS) entry which is preliminary data.</text>
</comment>
<evidence type="ECO:0000259" key="9">
    <source>
        <dbReference type="PROSITE" id="PS50238"/>
    </source>
</evidence>
<feature type="compositionally biased region" description="Low complexity" evidence="7">
    <location>
        <begin position="1166"/>
        <end position="1177"/>
    </location>
</feature>
<feature type="region of interest" description="Disordered" evidence="7">
    <location>
        <begin position="686"/>
        <end position="717"/>
    </location>
</feature>
<dbReference type="InterPro" id="IPR000198">
    <property type="entry name" value="RhoGAP_dom"/>
</dbReference>
<feature type="region of interest" description="Disordered" evidence="7">
    <location>
        <begin position="542"/>
        <end position="654"/>
    </location>
</feature>
<dbReference type="Gene3D" id="1.10.555.10">
    <property type="entry name" value="Rho GTPase activation protein"/>
    <property type="match status" value="1"/>
</dbReference>
<evidence type="ECO:0000256" key="2">
    <source>
        <dbReference type="ARBA" id="ARBA00022723"/>
    </source>
</evidence>
<dbReference type="Pfam" id="PF00412">
    <property type="entry name" value="LIM"/>
    <property type="match status" value="3"/>
</dbReference>
<feature type="compositionally biased region" description="Polar residues" evidence="7">
    <location>
        <begin position="576"/>
        <end position="595"/>
    </location>
</feature>
<protein>
    <submittedName>
        <fullName evidence="10">Rho-type GTPase activating protein Rga1</fullName>
    </submittedName>
</protein>
<accession>A0ABR3GWI7</accession>
<keyword evidence="5" id="KW-0539">Nucleus</keyword>
<dbReference type="PROSITE" id="PS50023">
    <property type="entry name" value="LIM_DOMAIN_2"/>
    <property type="match status" value="3"/>
</dbReference>
<evidence type="ECO:0000259" key="8">
    <source>
        <dbReference type="PROSITE" id="PS50023"/>
    </source>
</evidence>
<dbReference type="PROSITE" id="PS50238">
    <property type="entry name" value="RHOGAP"/>
    <property type="match status" value="1"/>
</dbReference>
<dbReference type="CDD" id="cd09393">
    <property type="entry name" value="LIM3_Lrg1p_like"/>
    <property type="match status" value="1"/>
</dbReference>
<feature type="domain" description="LIM zinc-binding" evidence="8">
    <location>
        <begin position="136"/>
        <end position="196"/>
    </location>
</feature>
<feature type="compositionally biased region" description="Basic and acidic residues" evidence="7">
    <location>
        <begin position="545"/>
        <end position="563"/>
    </location>
</feature>
<dbReference type="PROSITE" id="PS00478">
    <property type="entry name" value="LIM_DOMAIN_1"/>
    <property type="match status" value="2"/>
</dbReference>
<reference evidence="10 11" key="1">
    <citation type="submission" date="2024-02" db="EMBL/GenBank/DDBJ databases">
        <title>Discinaceae phylogenomics.</title>
        <authorList>
            <person name="Dirks A.C."/>
            <person name="James T.Y."/>
        </authorList>
    </citation>
    <scope>NUCLEOTIDE SEQUENCE [LARGE SCALE GENOMIC DNA]</scope>
    <source>
        <strain evidence="10 11">ACD0624</strain>
    </source>
</reference>
<dbReference type="PANTHER" id="PTHR24215">
    <property type="entry name" value="RHO-GTPASE-ACTIVATING PROTEIN LRG1"/>
    <property type="match status" value="1"/>
</dbReference>
<evidence type="ECO:0000256" key="6">
    <source>
        <dbReference type="PROSITE-ProRule" id="PRU00125"/>
    </source>
</evidence>
<name>A0ABR3GWI7_9PEZI</name>
<keyword evidence="3" id="KW-0677">Repeat</keyword>
<dbReference type="SMART" id="SM00324">
    <property type="entry name" value="RhoGAP"/>
    <property type="match status" value="1"/>
</dbReference>
<dbReference type="Proteomes" id="UP001447188">
    <property type="component" value="Unassembled WGS sequence"/>
</dbReference>
<feature type="compositionally biased region" description="Low complexity" evidence="7">
    <location>
        <begin position="19"/>
        <end position="35"/>
    </location>
</feature>
<comment type="subcellular location">
    <subcellularLocation>
        <location evidence="1">Nucleus</location>
    </subcellularLocation>
</comment>
<feature type="compositionally biased region" description="Polar residues" evidence="7">
    <location>
        <begin position="1107"/>
        <end position="1117"/>
    </location>
</feature>
<evidence type="ECO:0000256" key="3">
    <source>
        <dbReference type="ARBA" id="ARBA00022737"/>
    </source>
</evidence>
<sequence>MSAPPDGPGRPAIDSRQALPQLTTTLPSPSTSQQPKNRQLGDRSPVSPPGVGPVVGGIVSGTTHGNSPKSTRTCAKCQDPLTGQFVRALGGTYHLDCFKCRDCGVIVASKFFPVDEDEGDGQYPLCETDYFRRLDLLCHECGGALRGSYITALERKYHIEHFTCCVCPTVFGPQDSYYEHDGKVYCHYHYSTQFAARCNGCQTAILKQFVEIFRNGQNQHWHPECYMIHKFWNVRLAPPEAGEPKSPSVEDPTTQRRSMVRDAEERMEDKVYRIWSVLSSFEESSAACISDMLLHVSNGAYVDGVFVAEKFIWHVEILFGSADNLDTQFSGMSVKGLSYSREAKLLCKKIVAFFSLLSKTQETGVRKLGVTQELLSLVTGLAHYLKLLIRITLQGSLRLEREHNNVDALRLFLEELSDLESTKEPKQSLESTQGLSENLADQHSDLCAVCRTTIEEECAKFGEKRWHMNCLTCSNCNRELKGYLSDAMWLEAEQRVLCTSCASQVPEARGPFERVTRLKQYVYLLRVALARLLLRLREGGTLPHTSDDPNLRSYDSSEGHKLGIEPPLLRSDTRSKSYSGESGQQNNEAYTNTINDIRRLRSTRLDRQLGSSAKKARQSRIIEGPEADSVRPGSSDGHHVDRRRDTGQFRIVEDKDYNVEQQESRTFGNDKVLTLDDIPRIVAAEQAREQRPNAFKHHRPNPSGDGDGPGQPKLLNGHQRDLSVDKLRDMGSQQEPPPPPARAKRYFSELSAIDYFIVRHIAVLSMEPLVEGHFNLEELLGLIETNKKTFWGKFGKAFQPADKKKGTKKKGVFAAVVRNVMSNKKLTKTIGVFGVALDVLVERDGAESSMGVGPGTLRIPAILDDAVVAMRQMDMSVEGVFRKNGNIRRLKDLAEAIDRGEAQVEMSGEGPVQIAALLKKFLRELPDPLLTFKLHRLFVTSQKIMDEEKKRRILHLTCCLLPKCHRDTMEILFSFLNWAASFSHIDEESGSKMDVHNLSTVVTPNILYSQKKEAGMDDSFLAIEAIHTLIACNETMCEVPEDLLSILNDSNLFANGADVTTKDILKRYGDLINRPAPGRTPQTTSSPPRSKEGRAPTTPVFHRVDTDPSQNVAMQKESSVRHVGMPQSGQVGQQPSQPGPPQYPMNAQTPNSNPNQHQRGHGRGNSGSSQEGDSSQSAVQNGHGGQSGPNGPNHHGVIHHPQNPNDPPRQPQWGGRQNHQGQNHQGRQQQGTMGITGLI</sequence>
<evidence type="ECO:0000256" key="7">
    <source>
        <dbReference type="SAM" id="MobiDB-lite"/>
    </source>
</evidence>
<feature type="compositionally biased region" description="Basic and acidic residues" evidence="7">
    <location>
        <begin position="596"/>
        <end position="607"/>
    </location>
</feature>
<evidence type="ECO:0000313" key="11">
    <source>
        <dbReference type="Proteomes" id="UP001447188"/>
    </source>
</evidence>
<proteinExistence type="predicted"/>
<dbReference type="Gene3D" id="2.10.110.10">
    <property type="entry name" value="Cysteine Rich Protein"/>
    <property type="match status" value="4"/>
</dbReference>
<feature type="region of interest" description="Disordered" evidence="7">
    <location>
        <begin position="1"/>
        <end position="72"/>
    </location>
</feature>
<feature type="compositionally biased region" description="Basic and acidic residues" evidence="7">
    <location>
        <begin position="636"/>
        <end position="654"/>
    </location>
</feature>
<dbReference type="EMBL" id="JBBBZM010000004">
    <property type="protein sequence ID" value="KAL0640326.1"/>
    <property type="molecule type" value="Genomic_DNA"/>
</dbReference>
<feature type="region of interest" description="Disordered" evidence="7">
    <location>
        <begin position="1071"/>
        <end position="1239"/>
    </location>
</feature>
<dbReference type="CDD" id="cd04397">
    <property type="entry name" value="RhoGAP_fLRG1"/>
    <property type="match status" value="1"/>
</dbReference>
<feature type="compositionally biased region" description="Polar residues" evidence="7">
    <location>
        <begin position="1146"/>
        <end position="1157"/>
    </location>
</feature>
<feature type="region of interest" description="Disordered" evidence="7">
    <location>
        <begin position="242"/>
        <end position="262"/>
    </location>
</feature>
<dbReference type="SUPFAM" id="SSF57716">
    <property type="entry name" value="Glucocorticoid receptor-like (DNA-binding domain)"/>
    <property type="match status" value="3"/>
</dbReference>
<keyword evidence="2 6" id="KW-0479">Metal-binding</keyword>
<keyword evidence="11" id="KW-1185">Reference proteome</keyword>
<feature type="compositionally biased region" description="Polar residues" evidence="7">
    <location>
        <begin position="62"/>
        <end position="72"/>
    </location>
</feature>
<feature type="domain" description="LIM zinc-binding" evidence="8">
    <location>
        <begin position="72"/>
        <end position="133"/>
    </location>
</feature>
<dbReference type="CDD" id="cd09392">
    <property type="entry name" value="LIM2_Lrg1p_like"/>
    <property type="match status" value="1"/>
</dbReference>
<gene>
    <name evidence="10" type="primary">rga1</name>
    <name evidence="10" type="ORF">Q9L58_000606</name>
</gene>
<dbReference type="CDD" id="cd09391">
    <property type="entry name" value="LIM1_Lrg1p_like"/>
    <property type="match status" value="1"/>
</dbReference>
<organism evidence="10 11">
    <name type="scientific">Discina gigas</name>
    <dbReference type="NCBI Taxonomy" id="1032678"/>
    <lineage>
        <taxon>Eukaryota</taxon>
        <taxon>Fungi</taxon>
        <taxon>Dikarya</taxon>
        <taxon>Ascomycota</taxon>
        <taxon>Pezizomycotina</taxon>
        <taxon>Pezizomycetes</taxon>
        <taxon>Pezizales</taxon>
        <taxon>Discinaceae</taxon>
        <taxon>Discina</taxon>
    </lineage>
</organism>
<evidence type="ECO:0000256" key="5">
    <source>
        <dbReference type="ARBA" id="ARBA00023242"/>
    </source>
</evidence>
<evidence type="ECO:0000256" key="1">
    <source>
        <dbReference type="ARBA" id="ARBA00004123"/>
    </source>
</evidence>
<evidence type="ECO:0000313" key="10">
    <source>
        <dbReference type="EMBL" id="KAL0640326.1"/>
    </source>
</evidence>
<dbReference type="PANTHER" id="PTHR24215:SF10">
    <property type="entry name" value="RHO-GTPASE-ACTIVATING PROTEIN LRG1"/>
    <property type="match status" value="1"/>
</dbReference>
<keyword evidence="4 6" id="KW-0862">Zinc</keyword>
<dbReference type="InterPro" id="IPR008936">
    <property type="entry name" value="Rho_GTPase_activation_prot"/>
</dbReference>
<feature type="compositionally biased region" description="Low complexity" evidence="7">
    <location>
        <begin position="1211"/>
        <end position="1231"/>
    </location>
</feature>
<feature type="compositionally biased region" description="Low complexity" evidence="7">
    <location>
        <begin position="1123"/>
        <end position="1136"/>
    </location>
</feature>
<feature type="domain" description="LIM zinc-binding" evidence="8">
    <location>
        <begin position="445"/>
        <end position="508"/>
    </location>
</feature>
<dbReference type="Pfam" id="PF00620">
    <property type="entry name" value="RhoGAP"/>
    <property type="match status" value="1"/>
</dbReference>
<dbReference type="SUPFAM" id="SSF48350">
    <property type="entry name" value="GTPase activation domain, GAP"/>
    <property type="match status" value="1"/>
</dbReference>
<evidence type="ECO:0000256" key="4">
    <source>
        <dbReference type="ARBA" id="ARBA00022833"/>
    </source>
</evidence>
<feature type="domain" description="Rho-GAP" evidence="9">
    <location>
        <begin position="835"/>
        <end position="1037"/>
    </location>
</feature>
<keyword evidence="6" id="KW-0440">LIM domain</keyword>